<dbReference type="Pfam" id="PF00005">
    <property type="entry name" value="ABC_tran"/>
    <property type="match status" value="1"/>
</dbReference>
<comment type="similarity">
    <text evidence="1">Belongs to the ABC transporter superfamily.</text>
</comment>
<evidence type="ECO:0000256" key="5">
    <source>
        <dbReference type="ARBA" id="ARBA00022840"/>
    </source>
</evidence>
<dbReference type="EMBL" id="CADCVD010000135">
    <property type="protein sequence ID" value="CAA9454098.1"/>
    <property type="molecule type" value="Genomic_DNA"/>
</dbReference>
<dbReference type="InterPro" id="IPR017871">
    <property type="entry name" value="ABC_transporter-like_CS"/>
</dbReference>
<dbReference type="GO" id="GO:0015418">
    <property type="term" value="F:ABC-type quaternary ammonium compound transporting activity"/>
    <property type="evidence" value="ECO:0007669"/>
    <property type="project" value="UniProtKB-EC"/>
</dbReference>
<dbReference type="PANTHER" id="PTHR43117:SF4">
    <property type="entry name" value="OSMOPROTECTANT IMPORT ATP-BINDING PROTEIN OSMV"/>
    <property type="match status" value="1"/>
</dbReference>
<evidence type="ECO:0000256" key="6">
    <source>
        <dbReference type="ARBA" id="ARBA00066388"/>
    </source>
</evidence>
<dbReference type="InterPro" id="IPR003439">
    <property type="entry name" value="ABC_transporter-like_ATP-bd"/>
</dbReference>
<evidence type="ECO:0000256" key="2">
    <source>
        <dbReference type="ARBA" id="ARBA00022448"/>
    </source>
</evidence>
<sequence>MIEFRDVSKTYTGSHRPVVRDLSFKVLDGEICVLVGPSGCGKTTSMRMVNRLIEPSSGEILIDGEPNTATSATQLRRRIGYAIQQIGLFPHRTIAGNIATVPGLVGWEKDRITARVNELLELVGLDPEQYRDRYPAELSGGQQQRVGVARAMAADPPIMLMDEPFGAVDPITRNRLQDEFLRIQQEIKKTIVFVTHDIDEAIKMGDKIAILKEGGILAQYDTPENILAAPNSEFVSSFVGTDRVLKRLSLTRVSELELEPANGASDLPRIDERTNLKDALSEMIGAGVERGLVVSHQNDVRGTISIQKLKNLSYQAQAGQHSA</sequence>
<dbReference type="Gene3D" id="3.40.50.300">
    <property type="entry name" value="P-loop containing nucleotide triphosphate hydrolases"/>
    <property type="match status" value="1"/>
</dbReference>
<evidence type="ECO:0000256" key="4">
    <source>
        <dbReference type="ARBA" id="ARBA00022741"/>
    </source>
</evidence>
<organism evidence="8">
    <name type="scientific">uncultured Rubrobacteraceae bacterium</name>
    <dbReference type="NCBI Taxonomy" id="349277"/>
    <lineage>
        <taxon>Bacteria</taxon>
        <taxon>Bacillati</taxon>
        <taxon>Actinomycetota</taxon>
        <taxon>Rubrobacteria</taxon>
        <taxon>Rubrobacterales</taxon>
        <taxon>Rubrobacteraceae</taxon>
        <taxon>environmental samples</taxon>
    </lineage>
</organism>
<evidence type="ECO:0000313" key="8">
    <source>
        <dbReference type="EMBL" id="CAA9454098.1"/>
    </source>
</evidence>
<keyword evidence="3" id="KW-0677">Repeat</keyword>
<dbReference type="GO" id="GO:0016887">
    <property type="term" value="F:ATP hydrolysis activity"/>
    <property type="evidence" value="ECO:0007669"/>
    <property type="project" value="InterPro"/>
</dbReference>
<dbReference type="EC" id="7.6.2.9" evidence="6"/>
<dbReference type="CDD" id="cd03295">
    <property type="entry name" value="ABC_OpuCA_Osmoprotection"/>
    <property type="match status" value="1"/>
</dbReference>
<dbReference type="GO" id="GO:0016020">
    <property type="term" value="C:membrane"/>
    <property type="evidence" value="ECO:0007669"/>
    <property type="project" value="InterPro"/>
</dbReference>
<dbReference type="PANTHER" id="PTHR43117">
    <property type="entry name" value="OSMOPROTECTANT IMPORT ATP-BINDING PROTEIN OSMV"/>
    <property type="match status" value="1"/>
</dbReference>
<name>A0A6J4QSV8_9ACTN</name>
<keyword evidence="5 8" id="KW-0067">ATP-binding</keyword>
<dbReference type="NCBIfam" id="TIGR01186">
    <property type="entry name" value="proV"/>
    <property type="match status" value="1"/>
</dbReference>
<dbReference type="InterPro" id="IPR005892">
    <property type="entry name" value="Gly-betaine_transp_ATP-bd"/>
</dbReference>
<dbReference type="SMART" id="SM00382">
    <property type="entry name" value="AAA"/>
    <property type="match status" value="1"/>
</dbReference>
<dbReference type="PROSITE" id="PS00211">
    <property type="entry name" value="ABC_TRANSPORTER_1"/>
    <property type="match status" value="1"/>
</dbReference>
<proteinExistence type="inferred from homology"/>
<evidence type="ECO:0000256" key="1">
    <source>
        <dbReference type="ARBA" id="ARBA00005417"/>
    </source>
</evidence>
<keyword evidence="2" id="KW-0813">Transport</keyword>
<dbReference type="PROSITE" id="PS50893">
    <property type="entry name" value="ABC_TRANSPORTER_2"/>
    <property type="match status" value="1"/>
</dbReference>
<feature type="domain" description="ABC transporter" evidence="7">
    <location>
        <begin position="2"/>
        <end position="238"/>
    </location>
</feature>
<dbReference type="InterPro" id="IPR027417">
    <property type="entry name" value="P-loop_NTPase"/>
</dbReference>
<protein>
    <recommendedName>
        <fullName evidence="6">ABC-type quaternary amine transporter</fullName>
        <ecNumber evidence="6">7.6.2.9</ecNumber>
    </recommendedName>
</protein>
<evidence type="ECO:0000259" key="7">
    <source>
        <dbReference type="PROSITE" id="PS50893"/>
    </source>
</evidence>
<dbReference type="SUPFAM" id="SSF52540">
    <property type="entry name" value="P-loop containing nucleoside triphosphate hydrolases"/>
    <property type="match status" value="1"/>
</dbReference>
<keyword evidence="4" id="KW-0547">Nucleotide-binding</keyword>
<gene>
    <name evidence="8" type="ORF">AVDCRST_MAG37-2712</name>
</gene>
<dbReference type="AlphaFoldDB" id="A0A6J4QSV8"/>
<dbReference type="GO" id="GO:0031460">
    <property type="term" value="P:glycine betaine transport"/>
    <property type="evidence" value="ECO:0007669"/>
    <property type="project" value="InterPro"/>
</dbReference>
<dbReference type="GO" id="GO:0005524">
    <property type="term" value="F:ATP binding"/>
    <property type="evidence" value="ECO:0007669"/>
    <property type="project" value="UniProtKB-KW"/>
</dbReference>
<reference evidence="8" key="1">
    <citation type="submission" date="2020-02" db="EMBL/GenBank/DDBJ databases">
        <authorList>
            <person name="Meier V. D."/>
        </authorList>
    </citation>
    <scope>NUCLEOTIDE SEQUENCE</scope>
    <source>
        <strain evidence="8">AVDCRST_MAG37</strain>
    </source>
</reference>
<dbReference type="InterPro" id="IPR003593">
    <property type="entry name" value="AAA+_ATPase"/>
</dbReference>
<accession>A0A6J4QSV8</accession>
<evidence type="ECO:0000256" key="3">
    <source>
        <dbReference type="ARBA" id="ARBA00022737"/>
    </source>
</evidence>
<dbReference type="FunFam" id="3.40.50.300:FF:000425">
    <property type="entry name" value="Probable ABC transporter, ATP-binding subunit"/>
    <property type="match status" value="1"/>
</dbReference>